<name>A0ABN0ULT9_9ACTN</name>
<evidence type="ECO:0000313" key="3">
    <source>
        <dbReference type="Proteomes" id="UP001500967"/>
    </source>
</evidence>
<dbReference type="RefSeq" id="WP_344650863.1">
    <property type="nucleotide sequence ID" value="NZ_BAAAGX010000017.1"/>
</dbReference>
<reference evidence="3" key="1">
    <citation type="journal article" date="2019" name="Int. J. Syst. Evol. Microbiol.">
        <title>The Global Catalogue of Microorganisms (GCM) 10K type strain sequencing project: providing services to taxonomists for standard genome sequencing and annotation.</title>
        <authorList>
            <consortium name="The Broad Institute Genomics Platform"/>
            <consortium name="The Broad Institute Genome Sequencing Center for Infectious Disease"/>
            <person name="Wu L."/>
            <person name="Ma J."/>
        </authorList>
    </citation>
    <scope>NUCLEOTIDE SEQUENCE [LARGE SCALE GENOMIC DNA]</scope>
    <source>
        <strain evidence="3">JCM 10425</strain>
    </source>
</reference>
<evidence type="ECO:0000313" key="2">
    <source>
        <dbReference type="EMBL" id="GAA0254805.1"/>
    </source>
</evidence>
<dbReference type="EMBL" id="BAAAGX010000017">
    <property type="protein sequence ID" value="GAA0254805.1"/>
    <property type="molecule type" value="Genomic_DNA"/>
</dbReference>
<dbReference type="Proteomes" id="UP001500967">
    <property type="component" value="Unassembled WGS sequence"/>
</dbReference>
<feature type="transmembrane region" description="Helical" evidence="1">
    <location>
        <begin position="36"/>
        <end position="55"/>
    </location>
</feature>
<dbReference type="Pfam" id="PF13398">
    <property type="entry name" value="Peptidase_M50B"/>
    <property type="match status" value="1"/>
</dbReference>
<evidence type="ECO:0000256" key="1">
    <source>
        <dbReference type="SAM" id="Phobius"/>
    </source>
</evidence>
<feature type="transmembrane region" description="Helical" evidence="1">
    <location>
        <begin position="126"/>
        <end position="143"/>
    </location>
</feature>
<feature type="transmembrane region" description="Helical" evidence="1">
    <location>
        <begin position="173"/>
        <end position="198"/>
    </location>
</feature>
<proteinExistence type="predicted"/>
<comment type="caution">
    <text evidence="2">The sequence shown here is derived from an EMBL/GenBank/DDBJ whole genome shotgun (WGS) entry which is preliminary data.</text>
</comment>
<protein>
    <recommendedName>
        <fullName evidence="4">Integral membrane protein</fullName>
    </recommendedName>
</protein>
<accession>A0ABN0ULT9</accession>
<dbReference type="InterPro" id="IPR049500">
    <property type="entry name" value="Peptidase_M50B-like"/>
</dbReference>
<keyword evidence="3" id="KW-1185">Reference proteome</keyword>
<gene>
    <name evidence="2" type="ORF">GCM10009539_45000</name>
</gene>
<evidence type="ECO:0008006" key="4">
    <source>
        <dbReference type="Google" id="ProtNLM"/>
    </source>
</evidence>
<keyword evidence="1" id="KW-0812">Transmembrane</keyword>
<organism evidence="2 3">
    <name type="scientific">Cryptosporangium japonicum</name>
    <dbReference type="NCBI Taxonomy" id="80872"/>
    <lineage>
        <taxon>Bacteria</taxon>
        <taxon>Bacillati</taxon>
        <taxon>Actinomycetota</taxon>
        <taxon>Actinomycetes</taxon>
        <taxon>Cryptosporangiales</taxon>
        <taxon>Cryptosporangiaceae</taxon>
        <taxon>Cryptosporangium</taxon>
    </lineage>
</organism>
<feature type="transmembrane region" description="Helical" evidence="1">
    <location>
        <begin position="150"/>
        <end position="167"/>
    </location>
</feature>
<sequence>MLLSVVAVTPSPGPSAPGRIEQITEQIATRQPTPTWLALLTGLVALLFAGTALAARLGASSHEGMHAFTGGLVGKVDGVRIPRKGPSGTTVQAKGPSKFTATFVGYLGPSFFGLLGAWLLSRDHPVAVLWLAIVSFGVLFWLMQNFYGGLLAVAFGGALLLIAWNANVLAQTAVAYFLVWSLLLFGSRDVAPSLAAAARKIDPKAKTKSEYLQLREMTYVPQIVWVLVHLVLCWVALAFGAWLLLVA</sequence>
<feature type="transmembrane region" description="Helical" evidence="1">
    <location>
        <begin position="99"/>
        <end position="120"/>
    </location>
</feature>
<keyword evidence="1" id="KW-1133">Transmembrane helix</keyword>
<feature type="transmembrane region" description="Helical" evidence="1">
    <location>
        <begin position="219"/>
        <end position="245"/>
    </location>
</feature>
<keyword evidence="1" id="KW-0472">Membrane</keyword>